<evidence type="ECO:0000313" key="2">
    <source>
        <dbReference type="EMBL" id="SPR02349.1"/>
    </source>
</evidence>
<dbReference type="InterPro" id="IPR024633">
    <property type="entry name" value="DnaA_N_dom"/>
</dbReference>
<dbReference type="EMBL" id="LS398548">
    <property type="protein sequence ID" value="SPR02349.1"/>
    <property type="molecule type" value="Genomic_DNA"/>
</dbReference>
<gene>
    <name evidence="2" type="ORF">KARP_00031</name>
</gene>
<evidence type="ECO:0000313" key="3">
    <source>
        <dbReference type="Proteomes" id="UP000245243"/>
    </source>
</evidence>
<feature type="domain" description="DnaA N-terminal" evidence="1">
    <location>
        <begin position="442"/>
        <end position="506"/>
    </location>
</feature>
<reference evidence="3" key="1">
    <citation type="submission" date="2018-03" db="EMBL/GenBank/DDBJ databases">
        <authorList>
            <person name="Batty M. E."/>
            <person name="Batty M E."/>
        </authorList>
    </citation>
    <scope>NUCLEOTIDE SEQUENCE [LARGE SCALE GENOMIC DNA]</scope>
</reference>
<dbReference type="RefSeq" id="WP_064612781.1">
    <property type="nucleotide sequence ID" value="NZ_LS398548.1"/>
</dbReference>
<dbReference type="AlphaFoldDB" id="A0A2U3QN30"/>
<dbReference type="Pfam" id="PF11638">
    <property type="entry name" value="DnaA_N"/>
    <property type="match status" value="1"/>
</dbReference>
<proteinExistence type="predicted"/>
<dbReference type="Proteomes" id="UP000245243">
    <property type="component" value="Chromosome I"/>
</dbReference>
<organism evidence="2 3">
    <name type="scientific">Orientia tsutsugamushi</name>
    <name type="common">Rickettsia tsutsugamushi</name>
    <dbReference type="NCBI Taxonomy" id="784"/>
    <lineage>
        <taxon>Bacteria</taxon>
        <taxon>Pseudomonadati</taxon>
        <taxon>Pseudomonadota</taxon>
        <taxon>Alphaproteobacteria</taxon>
        <taxon>Rickettsiales</taxon>
        <taxon>Rickettsiaceae</taxon>
        <taxon>Rickettsieae</taxon>
        <taxon>Orientia</taxon>
    </lineage>
</organism>
<evidence type="ECO:0000259" key="1">
    <source>
        <dbReference type="Pfam" id="PF11638"/>
    </source>
</evidence>
<protein>
    <recommendedName>
        <fullName evidence="1">DnaA N-terminal domain-containing protein</fullName>
    </recommendedName>
</protein>
<sequence>MRPVVFDFLTNSCNIIKKNSNNNDTIFYNFIGNIIPPEWRKLTGDNGKALSKTSKQLLSFIVFRLHIYYNKDIDELQESYQLYEDKLNVGQRRVRQCLVELRDAGFIEIENRTIIKDNLKLRNVPCIKILKNFQHYSEKGKEENIALPEKKFRPNLKEISGQPETFFRDIYRYIKKSKISRSTEGELVENKKNENEEQNFQNVNVDDFENDIRTSTKNCNQDIESLITKILKSSNGKKEWFKRYRLEEFYPLTPEDAVALQHKSDRGFNIYFINKLLLKLADQYSNYHFGCKASVLNYMAKALANELRTTDQANSDNCRFDNVEKSNKEKYLTQIETSANLSKESQLKHKIAGSFEAAMAYQILTSCSFGPAVRTRFFVKLLKNITLTECDRSKILQAVQDVYGYEIQELQVKPFEQLKTVSQKQINEEEYLLNLSKQLGSNSTWYKVRESLIKSYGQTIDKKYFSELNIINEDNVSKKIFIKAKTEFENSYIRENYLKDLESSFKAQGFSFELVKFSNFNKI</sequence>
<accession>A0A2U3QN30</accession>
<name>A0A2U3QN30_ORITS</name>